<dbReference type="Pfam" id="PF13692">
    <property type="entry name" value="Glyco_trans_1_4"/>
    <property type="match status" value="1"/>
</dbReference>
<dbReference type="GO" id="GO:0009103">
    <property type="term" value="P:lipopolysaccharide biosynthetic process"/>
    <property type="evidence" value="ECO:0007669"/>
    <property type="project" value="TreeGrafter"/>
</dbReference>
<dbReference type="Proteomes" id="UP000318937">
    <property type="component" value="Unassembled WGS sequence"/>
</dbReference>
<dbReference type="GO" id="GO:0016757">
    <property type="term" value="F:glycosyltransferase activity"/>
    <property type="evidence" value="ECO:0007669"/>
    <property type="project" value="TreeGrafter"/>
</dbReference>
<proteinExistence type="predicted"/>
<keyword evidence="3" id="KW-1185">Reference proteome</keyword>
<dbReference type="EMBL" id="VDGG01000027">
    <property type="protein sequence ID" value="TQR12717.1"/>
    <property type="molecule type" value="Genomic_DNA"/>
</dbReference>
<dbReference type="SUPFAM" id="SSF53756">
    <property type="entry name" value="UDP-Glycosyltransferase/glycogen phosphorylase"/>
    <property type="match status" value="1"/>
</dbReference>
<dbReference type="RefSeq" id="WP_142607880.1">
    <property type="nucleotide sequence ID" value="NZ_VDGG01000027.1"/>
</dbReference>
<dbReference type="PANTHER" id="PTHR46401:SF2">
    <property type="entry name" value="GLYCOSYLTRANSFERASE WBBK-RELATED"/>
    <property type="match status" value="1"/>
</dbReference>
<dbReference type="AlphaFoldDB" id="A0A544T5J7"/>
<keyword evidence="1 2" id="KW-0808">Transferase</keyword>
<evidence type="ECO:0000256" key="1">
    <source>
        <dbReference type="ARBA" id="ARBA00022679"/>
    </source>
</evidence>
<gene>
    <name evidence="2" type="ORF">FG383_13295</name>
</gene>
<dbReference type="PANTHER" id="PTHR46401">
    <property type="entry name" value="GLYCOSYLTRANSFERASE WBBK-RELATED"/>
    <property type="match status" value="1"/>
</dbReference>
<evidence type="ECO:0000313" key="3">
    <source>
        <dbReference type="Proteomes" id="UP000318937"/>
    </source>
</evidence>
<sequence length="382" mass="44406">MKRLHFFFYSQLIEGFGGVETWADYFFPILSENKNIEINIYYVHDDNNVNKKLVTKWSNDKIRAKLKPIKINSPEKRFFLLNYIAYSEQVEKYISNKDISNDYFIFIGSIMGSFCNSYLSWKNINYKSSKKIVWIRSKSVGEVGNALFGIKKRIAGFLEKSLLKKSTKIITNGYDTKQFYEMMYPEIANKILCIPNAIPHNFNYLAINTDRLKKQYTIVYAGRLHESKGFSYFERVSQQSSINKKFIAYGDDTHLQKRLPTINYQGKYKFTDLESIFQTGDIFLFLNISSMAGGLSHSLLEAMSAGKIIVAWNNDVHKQVLNDSNSWLVEEGNSKKLIEVIEKICVYSHEGNGIIDDKRRQARNNSLEFNPNFHVDKFIEIL</sequence>
<name>A0A544T5J7_9BACI</name>
<comment type="caution">
    <text evidence="2">The sequence shown here is derived from an EMBL/GenBank/DDBJ whole genome shotgun (WGS) entry which is preliminary data.</text>
</comment>
<accession>A0A544T5J7</accession>
<organism evidence="2 3">
    <name type="scientific">Psychrobacillus soli</name>
    <dbReference type="NCBI Taxonomy" id="1543965"/>
    <lineage>
        <taxon>Bacteria</taxon>
        <taxon>Bacillati</taxon>
        <taxon>Bacillota</taxon>
        <taxon>Bacilli</taxon>
        <taxon>Bacillales</taxon>
        <taxon>Bacillaceae</taxon>
        <taxon>Psychrobacillus</taxon>
    </lineage>
</organism>
<dbReference type="CDD" id="cd03801">
    <property type="entry name" value="GT4_PimA-like"/>
    <property type="match status" value="1"/>
</dbReference>
<dbReference type="Gene3D" id="3.40.50.2000">
    <property type="entry name" value="Glycogen Phosphorylase B"/>
    <property type="match status" value="2"/>
</dbReference>
<evidence type="ECO:0000313" key="2">
    <source>
        <dbReference type="EMBL" id="TQR12717.1"/>
    </source>
</evidence>
<protein>
    <submittedName>
        <fullName evidence="2">Glycosyltransferase family 4 protein</fullName>
    </submittedName>
</protein>
<dbReference type="OrthoDB" id="9806653at2"/>
<reference evidence="2 3" key="1">
    <citation type="submission" date="2019-05" db="EMBL/GenBank/DDBJ databases">
        <title>Psychrobacillus vulpis sp. nov., a new species isolated from feces of a red fox that inhabits in The Tablas de Daimiel Natural Park, Albacete, Spain.</title>
        <authorList>
            <person name="Rodriguez M."/>
            <person name="Reina J.C."/>
            <person name="Bejar V."/>
            <person name="Llamas I."/>
        </authorList>
    </citation>
    <scope>NUCLEOTIDE SEQUENCE [LARGE SCALE GENOMIC DNA]</scope>
    <source>
        <strain evidence="2 3">NHI-2</strain>
    </source>
</reference>